<dbReference type="eggNOG" id="ENOG50300VZ">
    <property type="taxonomic scope" value="Bacteria"/>
</dbReference>
<feature type="compositionally biased region" description="Basic and acidic residues" evidence="1">
    <location>
        <begin position="171"/>
        <end position="184"/>
    </location>
</feature>
<sequence>MFCPNCGHKVDLSQKFCDNCGYDLTSIKTKRNEEKNEAQKKDDDTIKSLADIEAELNDSEPVKSEPAPAAKPKYEQAPAQQHEYSSVKPAAEVEQKKPAVKPAPNYDSVRTFDSTKKVPDEALEDRTVAYNKDAFRKAATQKPYSAPRTSNPTHSSQAQHESAALNTTQDFKNRLFKNGEDPFKPTKSKLKKMKEQKKLEEQQNDTNDGLIHNMGKFLKNNAYLGIFAVIIVAILLVVKRNYGFIALAIVLLLWFLASQVSHGNEMNANKKFKHENSKTSNDQPQQHQETYREPKKQKVTDSSRGKNTRQKVIIGSSIIGFAASIGGPFINGVSLSSTIASAANYTANFGYQYSTLIVNLSSAIRLICFLSPVIALIAACFRKKGTIRLVRIFTVLPTVIYALVFGIFYSGAVNSAVITGQTAVGGTQFGASFYVLLVTSIVSLIMAYSLHPRARV</sequence>
<dbReference type="RefSeq" id="WP_025024960.1">
    <property type="nucleotide sequence ID" value="NZ_AZDZ01000019.1"/>
</dbReference>
<feature type="transmembrane region" description="Helical" evidence="2">
    <location>
        <begin position="221"/>
        <end position="238"/>
    </location>
</feature>
<feature type="region of interest" description="Disordered" evidence="1">
    <location>
        <begin position="55"/>
        <end position="113"/>
    </location>
</feature>
<keyword evidence="2" id="KW-0812">Transmembrane</keyword>
<protein>
    <recommendedName>
        <fullName evidence="3">Zinc-ribbon domain-containing protein</fullName>
    </recommendedName>
</protein>
<feature type="compositionally biased region" description="Polar residues" evidence="1">
    <location>
        <begin position="278"/>
        <end position="288"/>
    </location>
</feature>
<evidence type="ECO:0000313" key="4">
    <source>
        <dbReference type="EMBL" id="KRK79061.1"/>
    </source>
</evidence>
<dbReference type="Proteomes" id="UP000051248">
    <property type="component" value="Unassembled WGS sequence"/>
</dbReference>
<feature type="transmembrane region" description="Helical" evidence="2">
    <location>
        <begin position="389"/>
        <end position="409"/>
    </location>
</feature>
<dbReference type="Pfam" id="PF13240">
    <property type="entry name" value="Zn_Ribbon_1"/>
    <property type="match status" value="1"/>
</dbReference>
<feature type="transmembrane region" description="Helical" evidence="2">
    <location>
        <begin position="312"/>
        <end position="330"/>
    </location>
</feature>
<dbReference type="PATRIC" id="fig|1423775.4.peg.1453"/>
<evidence type="ECO:0000256" key="2">
    <source>
        <dbReference type="SAM" id="Phobius"/>
    </source>
</evidence>
<evidence type="ECO:0000256" key="1">
    <source>
        <dbReference type="SAM" id="MobiDB-lite"/>
    </source>
</evidence>
<feature type="compositionally biased region" description="Polar residues" evidence="1">
    <location>
        <begin position="147"/>
        <end position="170"/>
    </location>
</feature>
<keyword evidence="2" id="KW-0472">Membrane</keyword>
<feature type="compositionally biased region" description="Basic residues" evidence="1">
    <location>
        <begin position="186"/>
        <end position="195"/>
    </location>
</feature>
<gene>
    <name evidence="4" type="ORF">FD03_GL001424</name>
</gene>
<keyword evidence="5" id="KW-1185">Reference proteome</keyword>
<accession>A0A0R1K678</accession>
<reference evidence="4 5" key="1">
    <citation type="journal article" date="2015" name="Genome Announc.">
        <title>Expanding the biotechnology potential of lactobacilli through comparative genomics of 213 strains and associated genera.</title>
        <authorList>
            <person name="Sun Z."/>
            <person name="Harris H.M."/>
            <person name="McCann A."/>
            <person name="Guo C."/>
            <person name="Argimon S."/>
            <person name="Zhang W."/>
            <person name="Yang X."/>
            <person name="Jeffery I.B."/>
            <person name="Cooney J.C."/>
            <person name="Kagawa T.F."/>
            <person name="Liu W."/>
            <person name="Song Y."/>
            <person name="Salvetti E."/>
            <person name="Wrobel A."/>
            <person name="Rasinkangas P."/>
            <person name="Parkhill J."/>
            <person name="Rea M.C."/>
            <person name="O'Sullivan O."/>
            <person name="Ritari J."/>
            <person name="Douillard F.P."/>
            <person name="Paul Ross R."/>
            <person name="Yang R."/>
            <person name="Briner A.E."/>
            <person name="Felis G.E."/>
            <person name="de Vos W.M."/>
            <person name="Barrangou R."/>
            <person name="Klaenhammer T.R."/>
            <person name="Caufield P.W."/>
            <person name="Cui Y."/>
            <person name="Zhang H."/>
            <person name="O'Toole P.W."/>
        </authorList>
    </citation>
    <scope>NUCLEOTIDE SEQUENCE [LARGE SCALE GENOMIC DNA]</scope>
    <source>
        <strain evidence="4 5">DSM 19682</strain>
    </source>
</reference>
<dbReference type="EMBL" id="AZDZ01000019">
    <property type="protein sequence ID" value="KRK79061.1"/>
    <property type="molecule type" value="Genomic_DNA"/>
</dbReference>
<name>A0A0R1K678_9LACO</name>
<feature type="transmembrane region" description="Helical" evidence="2">
    <location>
        <begin position="244"/>
        <end position="263"/>
    </location>
</feature>
<dbReference type="AlphaFoldDB" id="A0A0R1K678"/>
<evidence type="ECO:0000313" key="5">
    <source>
        <dbReference type="Proteomes" id="UP000051248"/>
    </source>
</evidence>
<keyword evidence="2" id="KW-1133">Transmembrane helix</keyword>
<feature type="region of interest" description="Disordered" evidence="1">
    <location>
        <begin position="135"/>
        <end position="210"/>
    </location>
</feature>
<dbReference type="InterPro" id="IPR026870">
    <property type="entry name" value="Zinc_ribbon_dom"/>
</dbReference>
<organism evidence="4 5">
    <name type="scientific">Companilactobacillus nodensis DSM 19682 = JCM 14932 = NBRC 107160</name>
    <dbReference type="NCBI Taxonomy" id="1423775"/>
    <lineage>
        <taxon>Bacteria</taxon>
        <taxon>Bacillati</taxon>
        <taxon>Bacillota</taxon>
        <taxon>Bacilli</taxon>
        <taxon>Lactobacillales</taxon>
        <taxon>Lactobacillaceae</taxon>
        <taxon>Companilactobacillus</taxon>
    </lineage>
</organism>
<feature type="transmembrane region" description="Helical" evidence="2">
    <location>
        <begin position="350"/>
        <end position="377"/>
    </location>
</feature>
<feature type="transmembrane region" description="Helical" evidence="2">
    <location>
        <begin position="429"/>
        <end position="450"/>
    </location>
</feature>
<feature type="region of interest" description="Disordered" evidence="1">
    <location>
        <begin position="272"/>
        <end position="307"/>
    </location>
</feature>
<feature type="compositionally biased region" description="Basic and acidic residues" evidence="1">
    <location>
        <begin position="289"/>
        <end position="304"/>
    </location>
</feature>
<feature type="domain" description="Zinc-ribbon" evidence="3">
    <location>
        <begin position="2"/>
        <end position="24"/>
    </location>
</feature>
<proteinExistence type="predicted"/>
<evidence type="ECO:0000259" key="3">
    <source>
        <dbReference type="Pfam" id="PF13240"/>
    </source>
</evidence>
<comment type="caution">
    <text evidence="4">The sequence shown here is derived from an EMBL/GenBank/DDBJ whole genome shotgun (WGS) entry which is preliminary data.</text>
</comment>